<keyword evidence="2" id="KW-1185">Reference proteome</keyword>
<gene>
    <name evidence="1" type="ORF">RPERSI_LOCUS23053</name>
</gene>
<evidence type="ECO:0000313" key="2">
    <source>
        <dbReference type="Proteomes" id="UP000789920"/>
    </source>
</evidence>
<name>A0ACA9RUT1_9GLOM</name>
<comment type="caution">
    <text evidence="1">The sequence shown here is derived from an EMBL/GenBank/DDBJ whole genome shotgun (WGS) entry which is preliminary data.</text>
</comment>
<proteinExistence type="predicted"/>
<protein>
    <submittedName>
        <fullName evidence="1">9382_t:CDS:1</fullName>
    </submittedName>
</protein>
<evidence type="ECO:0000313" key="1">
    <source>
        <dbReference type="EMBL" id="CAG8810294.1"/>
    </source>
</evidence>
<dbReference type="Proteomes" id="UP000789920">
    <property type="component" value="Unassembled WGS sequence"/>
</dbReference>
<sequence length="342" mass="39754">NFEIPKSLECDFPLRSNNQYKSEVEKHCLEWVMQFGLVTKKEAIERFKSSKFGVFGCYVYPNAPFDRLCLVTNFMSWLFLLDDQIDNKNDLIDKPEKLKSILDGFLLVIDSDHCPDSAKCPAALALWDLWSKMKSITGRNWQLRFRTSLANYFSSYYIHSRNCVSMKTHESVDDYAKLRRNTGAVQVTFNFIEITLNIELPDKVYDDPSFQCLMDNCNDHACFINDIYSLRKELLVGDTDNLIFVLKNLSNYSLQEAVNDAVKLANQRVIQIRENISNLSDFGTEMNKTVNMYSEALIDWLAGSFYWHQISGRYAVGDHATRKYMESYLEPILAHDKKHLIR</sequence>
<reference evidence="1" key="1">
    <citation type="submission" date="2021-06" db="EMBL/GenBank/DDBJ databases">
        <authorList>
            <person name="Kallberg Y."/>
            <person name="Tangrot J."/>
            <person name="Rosling A."/>
        </authorList>
    </citation>
    <scope>NUCLEOTIDE SEQUENCE</scope>
    <source>
        <strain evidence="1">MA461A</strain>
    </source>
</reference>
<dbReference type="EMBL" id="CAJVQC010071108">
    <property type="protein sequence ID" value="CAG8810294.1"/>
    <property type="molecule type" value="Genomic_DNA"/>
</dbReference>
<organism evidence="1 2">
    <name type="scientific">Racocetra persica</name>
    <dbReference type="NCBI Taxonomy" id="160502"/>
    <lineage>
        <taxon>Eukaryota</taxon>
        <taxon>Fungi</taxon>
        <taxon>Fungi incertae sedis</taxon>
        <taxon>Mucoromycota</taxon>
        <taxon>Glomeromycotina</taxon>
        <taxon>Glomeromycetes</taxon>
        <taxon>Diversisporales</taxon>
        <taxon>Gigasporaceae</taxon>
        <taxon>Racocetra</taxon>
    </lineage>
</organism>
<accession>A0ACA9RUT1</accession>
<feature type="non-terminal residue" evidence="1">
    <location>
        <position position="1"/>
    </location>
</feature>